<dbReference type="Pfam" id="PF03418">
    <property type="entry name" value="Peptidase_A25"/>
    <property type="match status" value="1"/>
</dbReference>
<accession>A0A0B4N150</accession>
<evidence type="ECO:0000256" key="2">
    <source>
        <dbReference type="ARBA" id="ARBA00022801"/>
    </source>
</evidence>
<dbReference type="InterPro" id="IPR005080">
    <property type="entry name" value="Peptidase_A25"/>
</dbReference>
<dbReference type="InterPro" id="IPR023430">
    <property type="entry name" value="Pept_HybD-like_dom_sf"/>
</dbReference>
<keyword evidence="2" id="KW-0378">Hydrolase</keyword>
<dbReference type="AlphaFoldDB" id="A0A0B4N150"/>
<proteinExistence type="inferred from homology"/>
<dbReference type="GO" id="GO:0006508">
    <property type="term" value="P:proteolysis"/>
    <property type="evidence" value="ECO:0007669"/>
    <property type="project" value="UniProtKB-KW"/>
</dbReference>
<sequence>MQDAEHILMKNLGKLISKYRRNEGLTVSVIRTDMAVEAFENVEGGSVEGVRVSRWETDGVEITEVLITDNEAAQLLGKPRGSYLTLECPLLLERDPDARLAVASILSEEIGRLLPEREAGAPVLVVGLGNRDITPDSLGPGVVDRTLVTRHIQGAPFAAGNMDSVCAVAPGVLGVTGIESMELVEAVSRAVRPRVILCVDSLAARDSHRIGCSIQLTDTGIQPGAGVGNHRRPLTRESVGAPVISLGMPTVIYAATLARDAFAWLARREGDAEDHEEALADMEKALLGDAIGEMIVTPRDIDAIVQDAVGIIASGINRALHPNLSDAEISAMME</sequence>
<dbReference type="NCBIfam" id="TIGR01441">
    <property type="entry name" value="GPR"/>
    <property type="match status" value="1"/>
</dbReference>
<dbReference type="SUPFAM" id="SSF53163">
    <property type="entry name" value="HybD-like"/>
    <property type="match status" value="1"/>
</dbReference>
<dbReference type="GO" id="GO:0009847">
    <property type="term" value="P:spore germination"/>
    <property type="evidence" value="ECO:0007669"/>
    <property type="project" value="InterPro"/>
</dbReference>
<dbReference type="Gene3D" id="3.40.50.1450">
    <property type="entry name" value="HybD-like"/>
    <property type="match status" value="1"/>
</dbReference>
<reference evidence="3" key="1">
    <citation type="submission" date="2014-03" db="EMBL/GenBank/DDBJ databases">
        <title>A sequence of cellulolytic fosmid clone of goat rumen metagenome.</title>
        <authorList>
            <person name="Lee K.-T."/>
            <person name="Kim J.-Y."/>
            <person name="Kim Y.-J."/>
            <person name="Ahn J.-H."/>
            <person name="Park M.-N."/>
            <person name="Kim J.-H."/>
            <person name="Kim T.-H."/>
        </authorList>
    </citation>
    <scope>NUCLEOTIDE SEQUENCE</scope>
</reference>
<dbReference type="EMBL" id="KJ631389">
    <property type="protein sequence ID" value="AIF26038.1"/>
    <property type="molecule type" value="Genomic_DNA"/>
</dbReference>
<keyword evidence="1 3" id="KW-0645">Protease</keyword>
<organism evidence="3">
    <name type="scientific">uncultured bacterium Ad_125_D08</name>
    <dbReference type="NCBI Taxonomy" id="1489285"/>
    <lineage>
        <taxon>Bacteria</taxon>
        <taxon>environmental samples</taxon>
    </lineage>
</organism>
<evidence type="ECO:0000313" key="3">
    <source>
        <dbReference type="EMBL" id="AIF26038.1"/>
    </source>
</evidence>
<name>A0A0B4N150_9BACT</name>
<evidence type="ECO:0000256" key="1">
    <source>
        <dbReference type="ARBA" id="ARBA00022670"/>
    </source>
</evidence>
<protein>
    <submittedName>
        <fullName evidence="3">Putative spore protease</fullName>
    </submittedName>
</protein>
<dbReference type="GO" id="GO:0008233">
    <property type="term" value="F:peptidase activity"/>
    <property type="evidence" value="ECO:0007669"/>
    <property type="project" value="UniProtKB-KW"/>
</dbReference>
<dbReference type="HAMAP" id="MF_00626">
    <property type="entry name" value="Germination_prot"/>
    <property type="match status" value="1"/>
</dbReference>